<keyword evidence="1" id="KW-0472">Membrane</keyword>
<evidence type="ECO:0000256" key="1">
    <source>
        <dbReference type="SAM" id="Phobius"/>
    </source>
</evidence>
<keyword evidence="1" id="KW-1133">Transmembrane helix</keyword>
<protein>
    <submittedName>
        <fullName evidence="2">Uncharacterized protein</fullName>
    </submittedName>
</protein>
<accession>A0AAD2DCP7</accession>
<keyword evidence="3" id="KW-1185">Reference proteome</keyword>
<gene>
    <name evidence="2" type="ORF">ECRASSUSDP1_LOCUS29542</name>
</gene>
<dbReference type="EMBL" id="CAMPGE010030389">
    <property type="protein sequence ID" value="CAI2387908.1"/>
    <property type="molecule type" value="Genomic_DNA"/>
</dbReference>
<dbReference type="Proteomes" id="UP001295684">
    <property type="component" value="Unassembled WGS sequence"/>
</dbReference>
<dbReference type="AlphaFoldDB" id="A0AAD2DCP7"/>
<evidence type="ECO:0000313" key="2">
    <source>
        <dbReference type="EMBL" id="CAI2387908.1"/>
    </source>
</evidence>
<sequence length="721" mass="84160">MNIDLLLRNSIIHEANSIQINDKKEVIRALEHTSLMLTTQEIPVFTVNNWLLQLADFYNKNADTSTRYFIYKFVEKHQVQLCASAQNNREVLKRFSFILTSILDQSKIFTLMILKCLHRLFSEHEVYIYHYILDIFLRGFKQYDKSKHCMKTGRRGVIMAMAVNKCLESVLKEELVVQRLKDTIEQSHRLSGCNKEDILKIVCDNQNFKDYEAINEIMIKCVAFAMDTKDLKYFAGCMSCFVLLVKRFRLLKETIINLLLQIKEMLEIQAIPVYSEDPEELKSSQDEDLQKLMWYGVITALSKIHILGRDVIKAITPGILSNEFLSQDEKVMFCVDILIHNYLNPFHKIKHEEKFEEWTLFESTLEESDYLLSKFSGNWVERKSLIKGLYLIRIVIKNLEDGKLQYFCECVCQYLSKTKYFSYQLLKNLLFKYLCNREKRLIRDEAIKLISTKKERHIDFVLKILKLTSDLDYSKFTNSEAMALTEITSKTLKECLTIVLDKQFVNRDTKIIKIVTILSNCYHIKLTEEDIEQISGLIIDNIKLEKLEKISALDIALRINNIEAIRLQIQLFDFIQEYLSPQELHKSDQTPYELWVGLCITFLKQIDSVYSNLCLGLFSQHEANISIRNLYLLKMDLNKLKPVIAKPLGYFIALVEILICSIRLLLGRKDFDCAIKVVKSKNIPGKSRILQILQSGFTTDNCLSTEGLKEIISKTYCLIMQ</sequence>
<name>A0AAD2DCP7_EUPCR</name>
<proteinExistence type="predicted"/>
<evidence type="ECO:0000313" key="3">
    <source>
        <dbReference type="Proteomes" id="UP001295684"/>
    </source>
</evidence>
<organism evidence="2 3">
    <name type="scientific">Euplotes crassus</name>
    <dbReference type="NCBI Taxonomy" id="5936"/>
    <lineage>
        <taxon>Eukaryota</taxon>
        <taxon>Sar</taxon>
        <taxon>Alveolata</taxon>
        <taxon>Ciliophora</taxon>
        <taxon>Intramacronucleata</taxon>
        <taxon>Spirotrichea</taxon>
        <taxon>Hypotrichia</taxon>
        <taxon>Euplotida</taxon>
        <taxon>Euplotidae</taxon>
        <taxon>Moneuplotes</taxon>
    </lineage>
</organism>
<keyword evidence="1" id="KW-0812">Transmembrane</keyword>
<reference evidence="2" key="1">
    <citation type="submission" date="2023-07" db="EMBL/GenBank/DDBJ databases">
        <authorList>
            <consortium name="AG Swart"/>
            <person name="Singh M."/>
            <person name="Singh A."/>
            <person name="Seah K."/>
            <person name="Emmerich C."/>
        </authorList>
    </citation>
    <scope>NUCLEOTIDE SEQUENCE</scope>
    <source>
        <strain evidence="2">DP1</strain>
    </source>
</reference>
<comment type="caution">
    <text evidence="2">The sequence shown here is derived from an EMBL/GenBank/DDBJ whole genome shotgun (WGS) entry which is preliminary data.</text>
</comment>
<feature type="transmembrane region" description="Helical" evidence="1">
    <location>
        <begin position="648"/>
        <end position="666"/>
    </location>
</feature>